<dbReference type="NCBIfam" id="TIGR02258">
    <property type="entry name" value="2_5_ligase"/>
    <property type="match status" value="1"/>
</dbReference>
<feature type="active site" description="Proton acceptor" evidence="2">
    <location>
        <position position="121"/>
    </location>
</feature>
<comment type="catalytic activity">
    <reaction evidence="2">
        <text>a 3'-end 2',3'-cyclophospho-ribonucleotide-RNA + H2O = a 3'-end 2'-phospho-ribonucleotide-RNA + H(+)</text>
        <dbReference type="Rhea" id="RHEA:11828"/>
        <dbReference type="Rhea" id="RHEA-COMP:10464"/>
        <dbReference type="Rhea" id="RHEA-COMP:17353"/>
        <dbReference type="ChEBI" id="CHEBI:15377"/>
        <dbReference type="ChEBI" id="CHEBI:15378"/>
        <dbReference type="ChEBI" id="CHEBI:83064"/>
        <dbReference type="ChEBI" id="CHEBI:173113"/>
        <dbReference type="EC" id="3.1.4.58"/>
    </reaction>
</comment>
<dbReference type="HAMAP" id="MF_01940">
    <property type="entry name" value="RNA_CPDase"/>
    <property type="match status" value="1"/>
</dbReference>
<name>A0ABX0TR20_9SPHN</name>
<feature type="active site" description="Proton donor" evidence="2">
    <location>
        <position position="37"/>
    </location>
</feature>
<dbReference type="EMBL" id="JAAOZC010000003">
    <property type="protein sequence ID" value="NIJ07974.1"/>
    <property type="molecule type" value="Genomic_DNA"/>
</dbReference>
<evidence type="ECO:0000256" key="2">
    <source>
        <dbReference type="HAMAP-Rule" id="MF_01940"/>
    </source>
</evidence>
<keyword evidence="1 2" id="KW-0378">Hydrolase</keyword>
<dbReference type="InterPro" id="IPR004175">
    <property type="entry name" value="RNA_CPDase"/>
</dbReference>
<dbReference type="PANTHER" id="PTHR35561">
    <property type="entry name" value="RNA 2',3'-CYCLIC PHOSPHODIESTERASE"/>
    <property type="match status" value="1"/>
</dbReference>
<dbReference type="InterPro" id="IPR014051">
    <property type="entry name" value="Phosphoesterase_HXTX"/>
</dbReference>
<sequence length="177" mass="19481">MHRLFVALRPPGEVRERLRAIMGGVPGARWQSDDQLHLTLRFIGEVDDHVAEEIALALDRVRHAPVTIALSGVGSFGSRGRPHSLWARALPSPGLGDLHTAVEGALRRCSIAPDPRAFTPHITLARLARTAGPIDRWLAESAGLAIQPFTIESFELYESELGREGSIYHVAARYQLR</sequence>
<comment type="similarity">
    <text evidence="2">Belongs to the 2H phosphoesterase superfamily. ThpR family.</text>
</comment>
<dbReference type="PANTHER" id="PTHR35561:SF1">
    <property type="entry name" value="RNA 2',3'-CYCLIC PHOSPHODIESTERASE"/>
    <property type="match status" value="1"/>
</dbReference>
<protein>
    <recommendedName>
        <fullName evidence="2">RNA 2',3'-cyclic phosphodiesterase</fullName>
        <shortName evidence="2">RNA 2',3'-CPDase</shortName>
        <ecNumber evidence="2">3.1.4.58</ecNumber>
    </recommendedName>
</protein>
<keyword evidence="5" id="KW-1185">Reference proteome</keyword>
<dbReference type="RefSeq" id="WP_167072814.1">
    <property type="nucleotide sequence ID" value="NZ_JAAOZC010000003.1"/>
</dbReference>
<evidence type="ECO:0000313" key="5">
    <source>
        <dbReference type="Proteomes" id="UP000727456"/>
    </source>
</evidence>
<dbReference type="EC" id="3.1.4.58" evidence="2"/>
<dbReference type="SUPFAM" id="SSF55144">
    <property type="entry name" value="LigT-like"/>
    <property type="match status" value="1"/>
</dbReference>
<proteinExistence type="inferred from homology"/>
<feature type="domain" description="Phosphoesterase HXTX" evidence="3">
    <location>
        <begin position="9"/>
        <end position="86"/>
    </location>
</feature>
<feature type="short sequence motif" description="HXTX 1" evidence="2">
    <location>
        <begin position="37"/>
        <end position="40"/>
    </location>
</feature>
<evidence type="ECO:0000313" key="4">
    <source>
        <dbReference type="EMBL" id="NIJ07974.1"/>
    </source>
</evidence>
<feature type="short sequence motif" description="HXTX 2" evidence="2">
    <location>
        <begin position="121"/>
        <end position="124"/>
    </location>
</feature>
<feature type="domain" description="Phosphoesterase HXTX" evidence="3">
    <location>
        <begin position="94"/>
        <end position="168"/>
    </location>
</feature>
<dbReference type="GO" id="GO:0016874">
    <property type="term" value="F:ligase activity"/>
    <property type="evidence" value="ECO:0007669"/>
    <property type="project" value="UniProtKB-KW"/>
</dbReference>
<dbReference type="InterPro" id="IPR009097">
    <property type="entry name" value="Cyclic_Pdiesterase"/>
</dbReference>
<accession>A0ABX0TR20</accession>
<dbReference type="Proteomes" id="UP000727456">
    <property type="component" value="Unassembled WGS sequence"/>
</dbReference>
<dbReference type="Pfam" id="PF02834">
    <property type="entry name" value="LigT_PEase"/>
    <property type="match status" value="2"/>
</dbReference>
<evidence type="ECO:0000256" key="1">
    <source>
        <dbReference type="ARBA" id="ARBA00022801"/>
    </source>
</evidence>
<comment type="function">
    <text evidence="2">Hydrolyzes RNA 2',3'-cyclic phosphodiester to an RNA 2'-phosphomonoester.</text>
</comment>
<evidence type="ECO:0000259" key="3">
    <source>
        <dbReference type="Pfam" id="PF02834"/>
    </source>
</evidence>
<organism evidence="4 5">
    <name type="scientific">Sphingomonas vulcanisoli</name>
    <dbReference type="NCBI Taxonomy" id="1658060"/>
    <lineage>
        <taxon>Bacteria</taxon>
        <taxon>Pseudomonadati</taxon>
        <taxon>Pseudomonadota</taxon>
        <taxon>Alphaproteobacteria</taxon>
        <taxon>Sphingomonadales</taxon>
        <taxon>Sphingomonadaceae</taxon>
        <taxon>Sphingomonas</taxon>
    </lineage>
</organism>
<gene>
    <name evidence="4" type="ORF">FHS31_001584</name>
</gene>
<dbReference type="Gene3D" id="3.90.1140.10">
    <property type="entry name" value="Cyclic phosphodiesterase"/>
    <property type="match status" value="1"/>
</dbReference>
<keyword evidence="4" id="KW-0436">Ligase</keyword>
<reference evidence="4 5" key="1">
    <citation type="submission" date="2020-03" db="EMBL/GenBank/DDBJ databases">
        <title>Genomic Encyclopedia of Type Strains, Phase III (KMG-III): the genomes of soil and plant-associated and newly described type strains.</title>
        <authorList>
            <person name="Whitman W."/>
        </authorList>
    </citation>
    <scope>NUCLEOTIDE SEQUENCE [LARGE SCALE GENOMIC DNA]</scope>
    <source>
        <strain evidence="4 5">CECT 8804</strain>
    </source>
</reference>
<comment type="caution">
    <text evidence="4">The sequence shown here is derived from an EMBL/GenBank/DDBJ whole genome shotgun (WGS) entry which is preliminary data.</text>
</comment>